<evidence type="ECO:0000256" key="1">
    <source>
        <dbReference type="SAM" id="Phobius"/>
    </source>
</evidence>
<keyword evidence="3" id="KW-1185">Reference proteome</keyword>
<gene>
    <name evidence="2" type="ORF">SAMN05660324_3668</name>
</gene>
<sequence length="121" mass="12154">MLGFVTGGLTAVGSLAFLVGVLTGSDDVSSRVLILGLPCAAAMVWGGVRVLQRRPGPVLLVGTLAAVGVLLLSLVIGLARLSADERYGITGFTVVALVLPVTTAVFAALPTVRSWSAGPPG</sequence>
<evidence type="ECO:0000313" key="3">
    <source>
        <dbReference type="Proteomes" id="UP000198863"/>
    </source>
</evidence>
<organism evidence="2 3">
    <name type="scientific">Klenkia brasiliensis</name>
    <dbReference type="NCBI Taxonomy" id="333142"/>
    <lineage>
        <taxon>Bacteria</taxon>
        <taxon>Bacillati</taxon>
        <taxon>Actinomycetota</taxon>
        <taxon>Actinomycetes</taxon>
        <taxon>Geodermatophilales</taxon>
        <taxon>Geodermatophilaceae</taxon>
        <taxon>Klenkia</taxon>
    </lineage>
</organism>
<keyword evidence="1" id="KW-0472">Membrane</keyword>
<dbReference type="AlphaFoldDB" id="A0A1G7XHZ4"/>
<keyword evidence="1" id="KW-0812">Transmembrane</keyword>
<reference evidence="3" key="1">
    <citation type="submission" date="2016-10" db="EMBL/GenBank/DDBJ databases">
        <authorList>
            <person name="Varghese N."/>
            <person name="Submissions S."/>
        </authorList>
    </citation>
    <scope>NUCLEOTIDE SEQUENCE [LARGE SCALE GENOMIC DNA]</scope>
    <source>
        <strain evidence="3">DSM 44526</strain>
    </source>
</reference>
<evidence type="ECO:0000313" key="2">
    <source>
        <dbReference type="EMBL" id="SDG83838.1"/>
    </source>
</evidence>
<name>A0A1G7XHZ4_9ACTN</name>
<protein>
    <submittedName>
        <fullName evidence="2">Uncharacterized protein</fullName>
    </submittedName>
</protein>
<dbReference type="Proteomes" id="UP000198863">
    <property type="component" value="Unassembled WGS sequence"/>
</dbReference>
<feature type="transmembrane region" description="Helical" evidence="1">
    <location>
        <begin position="87"/>
        <end position="109"/>
    </location>
</feature>
<dbReference type="RefSeq" id="WP_165640299.1">
    <property type="nucleotide sequence ID" value="NZ_FNCF01000006.1"/>
</dbReference>
<accession>A0A1G7XHZ4</accession>
<dbReference type="EMBL" id="FNCF01000006">
    <property type="protein sequence ID" value="SDG83838.1"/>
    <property type="molecule type" value="Genomic_DNA"/>
</dbReference>
<feature type="transmembrane region" description="Helical" evidence="1">
    <location>
        <begin position="58"/>
        <end position="81"/>
    </location>
</feature>
<feature type="transmembrane region" description="Helical" evidence="1">
    <location>
        <begin position="32"/>
        <end position="51"/>
    </location>
</feature>
<keyword evidence="1" id="KW-1133">Transmembrane helix</keyword>
<proteinExistence type="predicted"/>